<feature type="domain" description="Histidine kinase/HSP90-like ATPase" evidence="2">
    <location>
        <begin position="199"/>
        <end position="307"/>
    </location>
</feature>
<keyword evidence="1" id="KW-0808">Transferase</keyword>
<accession>A0A1A2Z256</accession>
<dbReference type="InterPro" id="IPR025847">
    <property type="entry name" value="MEDS_domain"/>
</dbReference>
<proteinExistence type="predicted"/>
<keyword evidence="1" id="KW-0723">Serine/threonine-protein kinase</keyword>
<protein>
    <submittedName>
        <fullName evidence="4">Regulator of Sig8</fullName>
    </submittedName>
</protein>
<dbReference type="Gene3D" id="3.30.565.10">
    <property type="entry name" value="Histidine kinase-like ATPase, C-terminal domain"/>
    <property type="match status" value="1"/>
</dbReference>
<dbReference type="GO" id="GO:0004674">
    <property type="term" value="F:protein serine/threonine kinase activity"/>
    <property type="evidence" value="ECO:0007669"/>
    <property type="project" value="UniProtKB-KW"/>
</dbReference>
<dbReference type="CDD" id="cd16936">
    <property type="entry name" value="HATPase_RsbW-like"/>
    <property type="match status" value="1"/>
</dbReference>
<evidence type="ECO:0000256" key="1">
    <source>
        <dbReference type="ARBA" id="ARBA00022527"/>
    </source>
</evidence>
<organism evidence="4 5">
    <name type="scientific">Mycobacterium kyorinense</name>
    <dbReference type="NCBI Taxonomy" id="487514"/>
    <lineage>
        <taxon>Bacteria</taxon>
        <taxon>Bacillati</taxon>
        <taxon>Actinomycetota</taxon>
        <taxon>Actinomycetes</taxon>
        <taxon>Mycobacteriales</taxon>
        <taxon>Mycobacteriaceae</taxon>
        <taxon>Mycobacterium</taxon>
    </lineage>
</organism>
<evidence type="ECO:0000259" key="2">
    <source>
        <dbReference type="Pfam" id="PF13581"/>
    </source>
</evidence>
<dbReference type="InterPro" id="IPR003594">
    <property type="entry name" value="HATPase_dom"/>
</dbReference>
<dbReference type="InterPro" id="IPR047718">
    <property type="entry name" value="RsbA-like_anti_sig"/>
</dbReference>
<dbReference type="OrthoDB" id="4088450at2"/>
<gene>
    <name evidence="4" type="ORF">A5707_04845</name>
</gene>
<evidence type="ECO:0000313" key="4">
    <source>
        <dbReference type="EMBL" id="OBI43733.1"/>
    </source>
</evidence>
<name>A0A1A2Z256_9MYCO</name>
<dbReference type="NCBIfam" id="NF041045">
    <property type="entry name" value="RsbA_anti_sig"/>
    <property type="match status" value="1"/>
</dbReference>
<dbReference type="Pfam" id="PF13581">
    <property type="entry name" value="HATPase_c_2"/>
    <property type="match status" value="1"/>
</dbReference>
<comment type="caution">
    <text evidence="4">The sequence shown here is derived from an EMBL/GenBank/DDBJ whole genome shotgun (WGS) entry which is preliminary data.</text>
</comment>
<dbReference type="PANTHER" id="PTHR35526:SF3">
    <property type="entry name" value="ANTI-SIGMA-F FACTOR RSBW"/>
    <property type="match status" value="1"/>
</dbReference>
<evidence type="ECO:0000313" key="5">
    <source>
        <dbReference type="Proteomes" id="UP000093592"/>
    </source>
</evidence>
<sequence length="320" mass="34599">MSNPAAKPRFDHTALFYCAQDEYLGAVVPFISEGVRADQPVWVGVPEPGMALLRGALGDTADGATLIDITEMGRNPGRILAAELAFVERHPNRPVRMIAEPLWPGRTEAEYCACIQHEALTNLAFGESEVAGLCLYDAALLDDDENGVLADVRATHPSVRRKGSQEPSTGFAVDAALQRCNQPLARSPAAITYTVSVARDLAGARRHGTRYGRLLGLSADRIADLQLIITELATNSIQHGGGACRLAFWEDDGHLVCEARDSGFIDDPLAGRRPPRSDRPSQAGLFVVNAIADLVRMHTTPAGTTIHAYLRIDRRADEDI</sequence>
<reference evidence="5" key="1">
    <citation type="submission" date="2016-06" db="EMBL/GenBank/DDBJ databases">
        <authorList>
            <person name="Sutton G."/>
            <person name="Brinkac L."/>
            <person name="Sanka R."/>
            <person name="Adams M."/>
            <person name="Lau E."/>
            <person name="Sam S."/>
            <person name="Sreng N."/>
            <person name="Him V."/>
            <person name="Kerleguer A."/>
            <person name="Cheng S."/>
        </authorList>
    </citation>
    <scope>NUCLEOTIDE SEQUENCE [LARGE SCALE GENOMIC DNA]</scope>
    <source>
        <strain evidence="5">E861</strain>
    </source>
</reference>
<dbReference type="InterPro" id="IPR036890">
    <property type="entry name" value="HATPase_C_sf"/>
</dbReference>
<evidence type="ECO:0000259" key="3">
    <source>
        <dbReference type="Pfam" id="PF14417"/>
    </source>
</evidence>
<dbReference type="Pfam" id="PF14417">
    <property type="entry name" value="MEDS"/>
    <property type="match status" value="1"/>
</dbReference>
<feature type="domain" description="MEDS" evidence="3">
    <location>
        <begin position="11"/>
        <end position="157"/>
    </location>
</feature>
<dbReference type="Proteomes" id="UP000093592">
    <property type="component" value="Unassembled WGS sequence"/>
</dbReference>
<dbReference type="AlphaFoldDB" id="A0A1A2Z256"/>
<dbReference type="EMBL" id="LZKJ01000145">
    <property type="protein sequence ID" value="OBI43733.1"/>
    <property type="molecule type" value="Genomic_DNA"/>
</dbReference>
<dbReference type="InterPro" id="IPR050267">
    <property type="entry name" value="Anti-sigma-factor_SerPK"/>
</dbReference>
<dbReference type="PANTHER" id="PTHR35526">
    <property type="entry name" value="ANTI-SIGMA-F FACTOR RSBW-RELATED"/>
    <property type="match status" value="1"/>
</dbReference>
<dbReference type="SUPFAM" id="SSF55874">
    <property type="entry name" value="ATPase domain of HSP90 chaperone/DNA topoisomerase II/histidine kinase"/>
    <property type="match status" value="1"/>
</dbReference>
<keyword evidence="1" id="KW-0418">Kinase</keyword>